<dbReference type="OrthoDB" id="272810at2759"/>
<dbReference type="SUPFAM" id="SSF50370">
    <property type="entry name" value="Ricin B-like lectins"/>
    <property type="match status" value="1"/>
</dbReference>
<dbReference type="PANTHER" id="PTHR16166">
    <property type="entry name" value="VACUOLAR PROTEIN SORTING-ASSOCIATED PROTEIN VPS13"/>
    <property type="match status" value="1"/>
</dbReference>
<evidence type="ECO:0000313" key="5">
    <source>
        <dbReference type="Proteomes" id="UP000595437"/>
    </source>
</evidence>
<dbReference type="CDD" id="cd23453">
    <property type="entry name" value="beta-trefoil_Ricin_VPS13D"/>
    <property type="match status" value="1"/>
</dbReference>
<dbReference type="AlphaFoldDB" id="A0A7T8JUN9"/>
<evidence type="ECO:0000256" key="1">
    <source>
        <dbReference type="SAM" id="MobiDB-lite"/>
    </source>
</evidence>
<keyword evidence="2" id="KW-0472">Membrane</keyword>
<feature type="compositionally biased region" description="Polar residues" evidence="1">
    <location>
        <begin position="8"/>
        <end position="21"/>
    </location>
</feature>
<dbReference type="InterPro" id="IPR026847">
    <property type="entry name" value="VPS13"/>
</dbReference>
<evidence type="ECO:0000259" key="3">
    <source>
        <dbReference type="Pfam" id="PF25036"/>
    </source>
</evidence>
<organism evidence="4 5">
    <name type="scientific">Caligus rogercresseyi</name>
    <name type="common">Sea louse</name>
    <dbReference type="NCBI Taxonomy" id="217165"/>
    <lineage>
        <taxon>Eukaryota</taxon>
        <taxon>Metazoa</taxon>
        <taxon>Ecdysozoa</taxon>
        <taxon>Arthropoda</taxon>
        <taxon>Crustacea</taxon>
        <taxon>Multicrustacea</taxon>
        <taxon>Hexanauplia</taxon>
        <taxon>Copepoda</taxon>
        <taxon>Siphonostomatoida</taxon>
        <taxon>Caligidae</taxon>
        <taxon>Caligus</taxon>
    </lineage>
</organism>
<sequence length="1129" mass="126570">RVPHSRRSISQGSDIVLSPHTSTSSEVRVRLGDNNNRPLYLTAQIICKLGGIIRIVIFATYWLVNKTGLPLIFREEKSVSSAHLSEETSESQKDEIAAGQEDEHEIARMAEPLAFSFTDENKETLSMRIGNELHPQGTSQWCKSFYIQQKGSFVRRLRVSNKDRKEIVYNIGVDIASGKDKFDKTLIVTLTPRLQLHNRSKFKILMAQKCQVHEEKDRDAFLESPPGSSVSFHWPHLEEEHLLCVKLPELHNCNWSGGFVLENTDSFQFSIRNGHGRSILLRVEVGLVGATYSVIFVDAESFPPPFRIDNLSHVPISYYQNGTDSRSTVKPKNSQSYALDEPTLKPMLTCVAPGYSIGVYDLNRIGEGSQLTYENFIYIALTSTFSEDLSSPGLVLDIEGGSNRVVLAPKLTGKRSQLWRSSAPRDPDHPNPSTSEPIVLDISGPAVQPHAYIPLVLRKADDRRRLTQRWKFTSSGRLMCEHKGLYVQAKSDLKGTSLVLGPNEFLNDKHPVELGFTRQRMRPGSGILSLFVHTDGPTRVLLITDAVQHNERKDEREHPTPQEHTVTLSFKQGIGLSIISSDPAEELIYGLLSNVQVEYTTRNGLHILDAGVQSIQIDNQIYDAQYPSILYPSPPTKSDEFRHMPALHFTASKQRHSLLIHNAEIYENMILTMKGMTLNLEEELICKMVKWAGILNLSHSGDETQSFNFSNVFEENQESMIANTISATRYYFGTLKIGLNNVKLSVLKSNRLKGDVKLIQRKLNLFLITFESANIKLEPYMKTHPFETASFLLSSILKHYQQEMIRKTFLILGSTDFLGNPAGLANDWMEGFRDLLDGKMVNSIINMTHGAANTAAKFSGSLSYGMSKISLQEKYDEKRLMLRGKHGETSTRHLVAALKGLSFGALGGVTSIYDEVRGGVRDEGASGIINGILWGLAGVIMKPAIGVLDFATEAATALKESSKTVTNVRPNKIRPSRPIYTPAGQFPIYNRKDALGQERLSKINGHPEEIYVTDDHFVYGHIESDIIVSFDRILVFQKYHSASNRGNPILLSKPEVDVNYSQVSLVKVVPDGSLWNLEIYTSAEEVFKVMGDDEKKIVDLCRKINYAMSIYQELQFALPSKESELDSDM</sequence>
<dbReference type="GO" id="GO:0006623">
    <property type="term" value="P:protein targeting to vacuole"/>
    <property type="evidence" value="ECO:0007669"/>
    <property type="project" value="TreeGrafter"/>
</dbReference>
<feature type="region of interest" description="Disordered" evidence="1">
    <location>
        <begin position="417"/>
        <end position="436"/>
    </location>
</feature>
<dbReference type="GO" id="GO:0007005">
    <property type="term" value="P:mitochondrion organization"/>
    <property type="evidence" value="ECO:0007669"/>
    <property type="project" value="TreeGrafter"/>
</dbReference>
<dbReference type="InterPro" id="IPR009543">
    <property type="entry name" value="VPS13_VAB"/>
</dbReference>
<reference evidence="5" key="1">
    <citation type="submission" date="2021-01" db="EMBL/GenBank/DDBJ databases">
        <title>Caligus Genome Assembly.</title>
        <authorList>
            <person name="Gallardo-Escarate C."/>
        </authorList>
    </citation>
    <scope>NUCLEOTIDE SEQUENCE [LARGE SCALE GENOMIC DNA]</scope>
</reference>
<evidence type="ECO:0000256" key="2">
    <source>
        <dbReference type="SAM" id="Phobius"/>
    </source>
</evidence>
<feature type="region of interest" description="Disordered" evidence="1">
    <location>
        <begin position="1"/>
        <end position="21"/>
    </location>
</feature>
<proteinExistence type="predicted"/>
<dbReference type="PANTHER" id="PTHR16166:SF141">
    <property type="entry name" value="INTERMEMBRANE LIPID TRANSFER PROTEIN VPS13D"/>
    <property type="match status" value="1"/>
</dbReference>
<feature type="transmembrane region" description="Helical" evidence="2">
    <location>
        <begin position="39"/>
        <end position="64"/>
    </location>
</feature>
<dbReference type="Pfam" id="PF25036">
    <property type="entry name" value="VPS13_VAB"/>
    <property type="match status" value="1"/>
</dbReference>
<dbReference type="EMBL" id="CP045907">
    <property type="protein sequence ID" value="QQP35708.1"/>
    <property type="molecule type" value="Genomic_DNA"/>
</dbReference>
<accession>A0A7T8JUN9</accession>
<protein>
    <recommendedName>
        <fullName evidence="3">Vacuolar protein sorting-associated protein 13 VPS13 adaptor binding domain-containing protein</fullName>
    </recommendedName>
</protein>
<dbReference type="Proteomes" id="UP000595437">
    <property type="component" value="Chromosome 18"/>
</dbReference>
<keyword evidence="2" id="KW-1133">Transmembrane helix</keyword>
<feature type="domain" description="Vacuolar protein sorting-associated protein 13 VPS13 adaptor binding" evidence="3">
    <location>
        <begin position="19"/>
        <end position="345"/>
    </location>
</feature>
<keyword evidence="5" id="KW-1185">Reference proteome</keyword>
<gene>
    <name evidence="4" type="ORF">FKW44_024000</name>
</gene>
<evidence type="ECO:0000313" key="4">
    <source>
        <dbReference type="EMBL" id="QQP35708.1"/>
    </source>
</evidence>
<name>A0A7T8JUN9_CALRO</name>
<keyword evidence="2" id="KW-0812">Transmembrane</keyword>
<dbReference type="InterPro" id="IPR035992">
    <property type="entry name" value="Ricin_B-like_lectins"/>
</dbReference>
<feature type="non-terminal residue" evidence="4">
    <location>
        <position position="1"/>
    </location>
</feature>
<dbReference type="GO" id="GO:0045053">
    <property type="term" value="P:protein retention in Golgi apparatus"/>
    <property type="evidence" value="ECO:0007669"/>
    <property type="project" value="TreeGrafter"/>
</dbReference>